<dbReference type="STRING" id="765257.A0A0C9Z5Q4"/>
<dbReference type="HOGENOM" id="CLU_006344_5_2_1"/>
<protein>
    <submittedName>
        <fullName evidence="1">Uncharacterized protein</fullName>
    </submittedName>
</protein>
<dbReference type="OrthoDB" id="2688393at2759"/>
<dbReference type="Pfam" id="PF18759">
    <property type="entry name" value="Plavaka"/>
    <property type="match status" value="1"/>
</dbReference>
<sequence length="171" mass="20229">TVFEKMKELQDGFGGSAYSPFEDHKEWELAQWLINNVTQWATDEFLKLPVVSHRRSLQPSYQSNYMFMKVINKLLTGPEWRCELVHTCGDLEDIRHDREQDEDHTTMGEEVELWLRDPVACIRELMGNPAFDGEIAYTPENVYTDLHGTTQWYDEMWTGNWWWETQVSTCT</sequence>
<organism evidence="1 2">
    <name type="scientific">Pisolithus microcarpus 441</name>
    <dbReference type="NCBI Taxonomy" id="765257"/>
    <lineage>
        <taxon>Eukaryota</taxon>
        <taxon>Fungi</taxon>
        <taxon>Dikarya</taxon>
        <taxon>Basidiomycota</taxon>
        <taxon>Agaricomycotina</taxon>
        <taxon>Agaricomycetes</taxon>
        <taxon>Agaricomycetidae</taxon>
        <taxon>Boletales</taxon>
        <taxon>Sclerodermatineae</taxon>
        <taxon>Pisolithaceae</taxon>
        <taxon>Pisolithus</taxon>
    </lineage>
</organism>
<keyword evidence="2" id="KW-1185">Reference proteome</keyword>
<dbReference type="Proteomes" id="UP000054018">
    <property type="component" value="Unassembled WGS sequence"/>
</dbReference>
<proteinExistence type="predicted"/>
<name>A0A0C9Z5Q4_9AGAM</name>
<reference evidence="2" key="2">
    <citation type="submission" date="2015-01" db="EMBL/GenBank/DDBJ databases">
        <title>Evolutionary Origins and Diversification of the Mycorrhizal Mutualists.</title>
        <authorList>
            <consortium name="DOE Joint Genome Institute"/>
            <consortium name="Mycorrhizal Genomics Consortium"/>
            <person name="Kohler A."/>
            <person name="Kuo A."/>
            <person name="Nagy L.G."/>
            <person name="Floudas D."/>
            <person name="Copeland A."/>
            <person name="Barry K.W."/>
            <person name="Cichocki N."/>
            <person name="Veneault-Fourrey C."/>
            <person name="LaButti K."/>
            <person name="Lindquist E.A."/>
            <person name="Lipzen A."/>
            <person name="Lundell T."/>
            <person name="Morin E."/>
            <person name="Murat C."/>
            <person name="Riley R."/>
            <person name="Ohm R."/>
            <person name="Sun H."/>
            <person name="Tunlid A."/>
            <person name="Henrissat B."/>
            <person name="Grigoriev I.V."/>
            <person name="Hibbett D.S."/>
            <person name="Martin F."/>
        </authorList>
    </citation>
    <scope>NUCLEOTIDE SEQUENCE [LARGE SCALE GENOMIC DNA]</scope>
    <source>
        <strain evidence="2">441</strain>
    </source>
</reference>
<dbReference type="EMBL" id="KN833820">
    <property type="protein sequence ID" value="KIK17767.1"/>
    <property type="molecule type" value="Genomic_DNA"/>
</dbReference>
<dbReference type="AlphaFoldDB" id="A0A0C9Z5Q4"/>
<gene>
    <name evidence="1" type="ORF">PISMIDRAFT_110783</name>
</gene>
<accession>A0A0C9Z5Q4</accession>
<evidence type="ECO:0000313" key="1">
    <source>
        <dbReference type="EMBL" id="KIK17767.1"/>
    </source>
</evidence>
<evidence type="ECO:0000313" key="2">
    <source>
        <dbReference type="Proteomes" id="UP000054018"/>
    </source>
</evidence>
<dbReference type="InterPro" id="IPR041078">
    <property type="entry name" value="Plavaka"/>
</dbReference>
<reference evidence="1 2" key="1">
    <citation type="submission" date="2014-04" db="EMBL/GenBank/DDBJ databases">
        <authorList>
            <consortium name="DOE Joint Genome Institute"/>
            <person name="Kuo A."/>
            <person name="Kohler A."/>
            <person name="Costa M.D."/>
            <person name="Nagy L.G."/>
            <person name="Floudas D."/>
            <person name="Copeland A."/>
            <person name="Barry K.W."/>
            <person name="Cichocki N."/>
            <person name="Veneault-Fourrey C."/>
            <person name="LaButti K."/>
            <person name="Lindquist E.A."/>
            <person name="Lipzen A."/>
            <person name="Lundell T."/>
            <person name="Morin E."/>
            <person name="Murat C."/>
            <person name="Sun H."/>
            <person name="Tunlid A."/>
            <person name="Henrissat B."/>
            <person name="Grigoriev I.V."/>
            <person name="Hibbett D.S."/>
            <person name="Martin F."/>
            <person name="Nordberg H.P."/>
            <person name="Cantor M.N."/>
            <person name="Hua S.X."/>
        </authorList>
    </citation>
    <scope>NUCLEOTIDE SEQUENCE [LARGE SCALE GENOMIC DNA]</scope>
    <source>
        <strain evidence="1 2">441</strain>
    </source>
</reference>
<feature type="non-terminal residue" evidence="1">
    <location>
        <position position="171"/>
    </location>
</feature>